<dbReference type="Pfam" id="PF08668">
    <property type="entry name" value="HDOD"/>
    <property type="match status" value="1"/>
</dbReference>
<feature type="domain" description="HDOD" evidence="1">
    <location>
        <begin position="148"/>
        <end position="334"/>
    </location>
</feature>
<reference evidence="3" key="1">
    <citation type="journal article" date="2019" name="Int. J. Syst. Evol. Microbiol.">
        <title>The Global Catalogue of Microorganisms (GCM) 10K type strain sequencing project: providing services to taxonomists for standard genome sequencing and annotation.</title>
        <authorList>
            <consortium name="The Broad Institute Genomics Platform"/>
            <consortium name="The Broad Institute Genome Sequencing Center for Infectious Disease"/>
            <person name="Wu L."/>
            <person name="Ma J."/>
        </authorList>
    </citation>
    <scope>NUCLEOTIDE SEQUENCE [LARGE SCALE GENOMIC DNA]</scope>
    <source>
        <strain evidence="3">KACC 12597</strain>
    </source>
</reference>
<dbReference type="SUPFAM" id="SSF51206">
    <property type="entry name" value="cAMP-binding domain-like"/>
    <property type="match status" value="1"/>
</dbReference>
<dbReference type="PROSITE" id="PS51833">
    <property type="entry name" value="HDOD"/>
    <property type="match status" value="1"/>
</dbReference>
<protein>
    <submittedName>
        <fullName evidence="2">HDOD domain-containing protein</fullName>
    </submittedName>
</protein>
<dbReference type="Proteomes" id="UP001597337">
    <property type="component" value="Unassembled WGS sequence"/>
</dbReference>
<dbReference type="InterPro" id="IPR018490">
    <property type="entry name" value="cNMP-bd_dom_sf"/>
</dbReference>
<dbReference type="PANTHER" id="PTHR33525">
    <property type="match status" value="1"/>
</dbReference>
<dbReference type="InterPro" id="IPR013976">
    <property type="entry name" value="HDOD"/>
</dbReference>
<name>A0ABW4Y422_9GAMM</name>
<comment type="caution">
    <text evidence="2">The sequence shown here is derived from an EMBL/GenBank/DDBJ whole genome shotgun (WGS) entry which is preliminary data.</text>
</comment>
<proteinExistence type="predicted"/>
<dbReference type="SUPFAM" id="SSF109604">
    <property type="entry name" value="HD-domain/PDEase-like"/>
    <property type="match status" value="1"/>
</dbReference>
<dbReference type="PANTHER" id="PTHR33525:SF3">
    <property type="entry name" value="RIBONUCLEASE Y"/>
    <property type="match status" value="1"/>
</dbReference>
<gene>
    <name evidence="2" type="ORF">ACFSJC_03540</name>
</gene>
<evidence type="ECO:0000313" key="3">
    <source>
        <dbReference type="Proteomes" id="UP001597337"/>
    </source>
</evidence>
<dbReference type="Gene3D" id="1.10.3210.10">
    <property type="entry name" value="Hypothetical protein af1432"/>
    <property type="match status" value="1"/>
</dbReference>
<dbReference type="EMBL" id="JBHUHX010000007">
    <property type="protein sequence ID" value="MFD2110911.1"/>
    <property type="molecule type" value="Genomic_DNA"/>
</dbReference>
<keyword evidence="3" id="KW-1185">Reference proteome</keyword>
<sequence length="410" mass="45917">MNHSLSASTLDDLAPVHQLAKEDRARLAHSGQIATVAAGRKMTAIQEYPWLGYLLSGKVCLFKGDDKEILEAGTMRACQPIFSENRLRDHAVFLTDCELLRLDRQLFLALDPDPPKPDETLRRMQLSETETGLLASLHQACQDGRLSLPTLPKIARAIQDAMNDPNITSSRLARIVQMDLAVTGGLIRLSNSPMYRGAKPIADVRNAIIRLGMEMTRSVVMSLSMQQVFKTKSPLMKHHMKAAWNRCVHISALSFVIARQCEGFHPEQALLAGLLHDVGVVPIIDFVSRNYREIADDELEAAMLRLKGMVGELVVNDWGLGSELVRVVRESDHWYRDHDDAPDYCDIVLLARLYRLHQSEPRGPLPRYYDVPAYYKLDLGQPGQTEEVDVIAEASEQISDVMAMLRGEKG</sequence>
<evidence type="ECO:0000259" key="1">
    <source>
        <dbReference type="PROSITE" id="PS51833"/>
    </source>
</evidence>
<dbReference type="InterPro" id="IPR052340">
    <property type="entry name" value="RNase_Y/CdgJ"/>
</dbReference>
<accession>A0ABW4Y422</accession>
<dbReference type="RefSeq" id="WP_386023307.1">
    <property type="nucleotide sequence ID" value="NZ_JBHUHX010000007.1"/>
</dbReference>
<organism evidence="2 3">
    <name type="scientific">Thiorhodococcus fuscus</name>
    <dbReference type="NCBI Taxonomy" id="527200"/>
    <lineage>
        <taxon>Bacteria</taxon>
        <taxon>Pseudomonadati</taxon>
        <taxon>Pseudomonadota</taxon>
        <taxon>Gammaproteobacteria</taxon>
        <taxon>Chromatiales</taxon>
        <taxon>Chromatiaceae</taxon>
        <taxon>Thiorhodococcus</taxon>
    </lineage>
</organism>
<evidence type="ECO:0000313" key="2">
    <source>
        <dbReference type="EMBL" id="MFD2110911.1"/>
    </source>
</evidence>